<feature type="transmembrane region" description="Helical" evidence="1">
    <location>
        <begin position="50"/>
        <end position="71"/>
    </location>
</feature>
<sequence length="129" mass="14124">MAPEALQLRIDHLTELDRRELVKLMGADAVRFVETRPADGRLGELDTLTAIVSISLATINAAGVVLAIWLAKGGRKVTLRDHLVIETAEGNRLVRKLELTGRSEDEIKAEVLKELQAAFSNVSTPAKEQ</sequence>
<gene>
    <name evidence="2" type="ORF">DY367_05780</name>
</gene>
<keyword evidence="1" id="KW-1133">Transmembrane helix</keyword>
<dbReference type="AlphaFoldDB" id="A0A424WH85"/>
<name>A0A424WH85_ALCXX</name>
<evidence type="ECO:0000313" key="2">
    <source>
        <dbReference type="EMBL" id="RPJ92634.1"/>
    </source>
</evidence>
<keyword evidence="1" id="KW-0812">Transmembrane</keyword>
<keyword evidence="1" id="KW-0472">Membrane</keyword>
<dbReference type="EMBL" id="QVXO01000006">
    <property type="protein sequence ID" value="RPJ92634.1"/>
    <property type="molecule type" value="Genomic_DNA"/>
</dbReference>
<organism evidence="2 3">
    <name type="scientific">Alcaligenes xylosoxydans xylosoxydans</name>
    <name type="common">Achromobacter xylosoxidans</name>
    <dbReference type="NCBI Taxonomy" id="85698"/>
    <lineage>
        <taxon>Bacteria</taxon>
        <taxon>Pseudomonadati</taxon>
        <taxon>Pseudomonadota</taxon>
        <taxon>Betaproteobacteria</taxon>
        <taxon>Burkholderiales</taxon>
        <taxon>Alcaligenaceae</taxon>
        <taxon>Achromobacter</taxon>
    </lineage>
</organism>
<dbReference type="RefSeq" id="WP_118931917.1">
    <property type="nucleotide sequence ID" value="NZ_CP061008.1"/>
</dbReference>
<comment type="caution">
    <text evidence="2">The sequence shown here is derived from an EMBL/GenBank/DDBJ whole genome shotgun (WGS) entry which is preliminary data.</text>
</comment>
<protein>
    <submittedName>
        <fullName evidence="2">Uncharacterized protein</fullName>
    </submittedName>
</protein>
<dbReference type="Proteomes" id="UP000285324">
    <property type="component" value="Unassembled WGS sequence"/>
</dbReference>
<evidence type="ECO:0000313" key="3">
    <source>
        <dbReference type="Proteomes" id="UP000285324"/>
    </source>
</evidence>
<proteinExistence type="predicted"/>
<reference evidence="2 3" key="1">
    <citation type="submission" date="2018-08" db="EMBL/GenBank/DDBJ databases">
        <title>Achromobacter xylosoxidans Genome sequencing and assembly.</title>
        <authorList>
            <person name="Wang R."/>
            <person name="Rensing C."/>
            <person name="Li Y."/>
        </authorList>
    </citation>
    <scope>NUCLEOTIDE SEQUENCE [LARGE SCALE GENOMIC DNA]</scope>
    <source>
        <strain evidence="2 3">GD003A</strain>
    </source>
</reference>
<evidence type="ECO:0000256" key="1">
    <source>
        <dbReference type="SAM" id="Phobius"/>
    </source>
</evidence>
<accession>A0A424WH85</accession>